<accession>A0AAW0XA65</accession>
<evidence type="ECO:0008006" key="4">
    <source>
        <dbReference type="Google" id="ProtNLM"/>
    </source>
</evidence>
<dbReference type="InterPro" id="IPR010849">
    <property type="entry name" value="Gonadal"/>
</dbReference>
<comment type="caution">
    <text evidence="2">The sequence shown here is derived from an EMBL/GenBank/DDBJ whole genome shotgun (WGS) entry which is preliminary data.</text>
</comment>
<reference evidence="2 3" key="1">
    <citation type="journal article" date="2024" name="BMC Genomics">
        <title>Genome assembly of redclaw crayfish (Cherax quadricarinatus) provides insights into its immune adaptation and hypoxia tolerance.</title>
        <authorList>
            <person name="Liu Z."/>
            <person name="Zheng J."/>
            <person name="Li H."/>
            <person name="Fang K."/>
            <person name="Wang S."/>
            <person name="He J."/>
            <person name="Zhou D."/>
            <person name="Weng S."/>
            <person name="Chi M."/>
            <person name="Gu Z."/>
            <person name="He J."/>
            <person name="Li F."/>
            <person name="Wang M."/>
        </authorList>
    </citation>
    <scope>NUCLEOTIDE SEQUENCE [LARGE SCALE GENOMIC DNA]</scope>
    <source>
        <strain evidence="2">ZL_2023a</strain>
    </source>
</reference>
<dbReference type="AlphaFoldDB" id="A0AAW0XA65"/>
<gene>
    <name evidence="2" type="ORF">OTU49_005060</name>
</gene>
<name>A0AAW0XA65_CHEQU</name>
<dbReference type="Proteomes" id="UP001445076">
    <property type="component" value="Unassembled WGS sequence"/>
</dbReference>
<keyword evidence="3" id="KW-1185">Reference proteome</keyword>
<evidence type="ECO:0000313" key="3">
    <source>
        <dbReference type="Proteomes" id="UP001445076"/>
    </source>
</evidence>
<protein>
    <recommendedName>
        <fullName evidence="4">Gonadal protein gdl</fullName>
    </recommendedName>
</protein>
<evidence type="ECO:0000313" key="2">
    <source>
        <dbReference type="EMBL" id="KAK8736540.1"/>
    </source>
</evidence>
<dbReference type="Pfam" id="PF07324">
    <property type="entry name" value="DGCR6"/>
    <property type="match status" value="1"/>
</dbReference>
<proteinExistence type="inferred from homology"/>
<comment type="similarity">
    <text evidence="1">Belongs to the gonadal family.</text>
</comment>
<evidence type="ECO:0000256" key="1">
    <source>
        <dbReference type="ARBA" id="ARBA00005939"/>
    </source>
</evidence>
<dbReference type="PANTHER" id="PTHR13054">
    <property type="entry name" value="DIGEORGE SYNDROME CRITICAL REGION 6 DGCR6 FAMILY MEMBER"/>
    <property type="match status" value="1"/>
</dbReference>
<sequence length="101" mass="11627">MHSVGDNSSDTQERLYKMLEKLQTLARDIPPKFQQRLPYDLLSSLAHVLLNNTVFEIVQELAELQHMTEKSLHQQRSQMINKHKGDRTTINAAAGWCSRVP</sequence>
<organism evidence="2 3">
    <name type="scientific">Cherax quadricarinatus</name>
    <name type="common">Australian red claw crayfish</name>
    <dbReference type="NCBI Taxonomy" id="27406"/>
    <lineage>
        <taxon>Eukaryota</taxon>
        <taxon>Metazoa</taxon>
        <taxon>Ecdysozoa</taxon>
        <taxon>Arthropoda</taxon>
        <taxon>Crustacea</taxon>
        <taxon>Multicrustacea</taxon>
        <taxon>Malacostraca</taxon>
        <taxon>Eumalacostraca</taxon>
        <taxon>Eucarida</taxon>
        <taxon>Decapoda</taxon>
        <taxon>Pleocyemata</taxon>
        <taxon>Astacidea</taxon>
        <taxon>Parastacoidea</taxon>
        <taxon>Parastacidae</taxon>
        <taxon>Cherax</taxon>
    </lineage>
</organism>
<dbReference type="EMBL" id="JARKIK010000044">
    <property type="protein sequence ID" value="KAK8736540.1"/>
    <property type="molecule type" value="Genomic_DNA"/>
</dbReference>
<dbReference type="PANTHER" id="PTHR13054:SF2">
    <property type="entry name" value="PROTEIN DGCR6"/>
    <property type="match status" value="1"/>
</dbReference>